<dbReference type="GeneID" id="8860015"/>
<dbReference type="SUPFAM" id="SSF52047">
    <property type="entry name" value="RNI-like"/>
    <property type="match status" value="1"/>
</dbReference>
<dbReference type="Gene3D" id="3.80.10.10">
    <property type="entry name" value="Ribonuclease Inhibitor"/>
    <property type="match status" value="3"/>
</dbReference>
<feature type="compositionally biased region" description="Basic and acidic residues" evidence="1">
    <location>
        <begin position="11"/>
        <end position="20"/>
    </location>
</feature>
<dbReference type="KEGG" id="ngr:NAEGRDRAFT_47527"/>
<name>D2V8I3_NAEGR</name>
<accession>D2V8I3</accession>
<dbReference type="AlphaFoldDB" id="D2V8I3"/>
<dbReference type="PANTHER" id="PTHR13318:SF95">
    <property type="entry name" value="F-BOX PROTEIN YLR352W"/>
    <property type="match status" value="1"/>
</dbReference>
<feature type="compositionally biased region" description="Basic residues" evidence="1">
    <location>
        <begin position="1"/>
        <end position="10"/>
    </location>
</feature>
<dbReference type="InParanoid" id="D2V8I3"/>
<dbReference type="GO" id="GO:0031146">
    <property type="term" value="P:SCF-dependent proteasomal ubiquitin-dependent protein catabolic process"/>
    <property type="evidence" value="ECO:0007669"/>
    <property type="project" value="TreeGrafter"/>
</dbReference>
<proteinExistence type="predicted"/>
<feature type="region of interest" description="Disordered" evidence="1">
    <location>
        <begin position="1"/>
        <end position="20"/>
    </location>
</feature>
<evidence type="ECO:0000256" key="1">
    <source>
        <dbReference type="SAM" id="MobiDB-lite"/>
    </source>
</evidence>
<organism evidence="3">
    <name type="scientific">Naegleria gruberi</name>
    <name type="common">Amoeba</name>
    <dbReference type="NCBI Taxonomy" id="5762"/>
    <lineage>
        <taxon>Eukaryota</taxon>
        <taxon>Discoba</taxon>
        <taxon>Heterolobosea</taxon>
        <taxon>Tetramitia</taxon>
        <taxon>Eutetramitia</taxon>
        <taxon>Vahlkampfiidae</taxon>
        <taxon>Naegleria</taxon>
    </lineage>
</organism>
<dbReference type="PANTHER" id="PTHR13318">
    <property type="entry name" value="PARTNER OF PAIRED, ISOFORM B-RELATED"/>
    <property type="match status" value="1"/>
</dbReference>
<gene>
    <name evidence="2" type="ORF">NAEGRDRAFT_47527</name>
</gene>
<dbReference type="OrthoDB" id="423607at2759"/>
<dbReference type="Proteomes" id="UP000006671">
    <property type="component" value="Unassembled WGS sequence"/>
</dbReference>
<dbReference type="VEuPathDB" id="AmoebaDB:NAEGRDRAFT_47527"/>
<evidence type="ECO:0000313" key="3">
    <source>
        <dbReference type="Proteomes" id="UP000006671"/>
    </source>
</evidence>
<evidence type="ECO:0008006" key="4">
    <source>
        <dbReference type="Google" id="ProtNLM"/>
    </source>
</evidence>
<protein>
    <recommendedName>
        <fullName evidence="4">F-box domain-containing protein</fullName>
    </recommendedName>
</protein>
<keyword evidence="3" id="KW-1185">Reference proteome</keyword>
<dbReference type="RefSeq" id="XP_002679557.1">
    <property type="nucleotide sequence ID" value="XM_002679511.1"/>
</dbReference>
<dbReference type="GO" id="GO:0019005">
    <property type="term" value="C:SCF ubiquitin ligase complex"/>
    <property type="evidence" value="ECO:0007669"/>
    <property type="project" value="TreeGrafter"/>
</dbReference>
<evidence type="ECO:0000313" key="2">
    <source>
        <dbReference type="EMBL" id="EFC46813.1"/>
    </source>
</evidence>
<dbReference type="InterPro" id="IPR032675">
    <property type="entry name" value="LRR_dom_sf"/>
</dbReference>
<reference evidence="2 3" key="1">
    <citation type="journal article" date="2010" name="Cell">
        <title>The genome of Naegleria gruberi illuminates early eukaryotic versatility.</title>
        <authorList>
            <person name="Fritz-Laylin L.K."/>
            <person name="Prochnik S.E."/>
            <person name="Ginger M.L."/>
            <person name="Dacks J.B."/>
            <person name="Carpenter M.L."/>
            <person name="Field M.C."/>
            <person name="Kuo A."/>
            <person name="Paredez A."/>
            <person name="Chapman J."/>
            <person name="Pham J."/>
            <person name="Shu S."/>
            <person name="Neupane R."/>
            <person name="Cipriano M."/>
            <person name="Mancuso J."/>
            <person name="Tu H."/>
            <person name="Salamov A."/>
            <person name="Lindquist E."/>
            <person name="Shapiro H."/>
            <person name="Lucas S."/>
            <person name="Grigoriev I.V."/>
            <person name="Cande W.Z."/>
            <person name="Fulton C."/>
            <person name="Rokhsar D.S."/>
            <person name="Dawson S.C."/>
        </authorList>
    </citation>
    <scope>NUCLEOTIDE SEQUENCE [LARGE SCALE GENOMIC DNA]</scope>
    <source>
        <strain evidence="2 3">NEG-M</strain>
    </source>
</reference>
<sequence>MPKQNKKRKHAETSSSKEEHVDENIDGVLFNEMTSVNDQLLSLSKKVKLVGHHYFVNNSSMIDEFVGNINEFLKDLDVHRRKVSSDQLNSDNLFHIYQFLDLPILMNSCQLVSKTWRETLKRLSFKVKLGSKSYTKRNSVKIGKEEITSLLDGSFIKNVTSLSLFSAGVDTFQALASCKKLDNLTKLDLSSNNMGIQTVKNLKKCSIKNLTKLNLSGMRKFTEKEVKELLNSSFMSSVKKLDLSSHDYPETILQIMSESKYLNQLTHLKLPQHVQYLKKGDNGLVPFLKDKVNLEYLAIRNRSLNESQYPNLFTSLTNITSLDLSYGYMPNSEFVNLIFSPSLPKLTTLKAERFNWTNANIFKERTQYTKENSEVVQCPPNSQSSITDLYLKNTYISTFPSLTYHCPNLKRLTISNSYALDCENKELLKSTYVTFLSAPTLSNLEYLDISDLTCLESLFEIIFDSSVYSNLKELICKCSNVHGIKLYENLVSKCTNLVNLRNFDAFAVSASSECVKALQTNPTFAKLRKVRINSYDHQELLSYWNK</sequence>
<dbReference type="EMBL" id="GG738857">
    <property type="protein sequence ID" value="EFC46813.1"/>
    <property type="molecule type" value="Genomic_DNA"/>
</dbReference>